<evidence type="ECO:0000313" key="5">
    <source>
        <dbReference type="EMBL" id="CDZ24370.1"/>
    </source>
</evidence>
<feature type="compositionally biased region" description="Polar residues" evidence="1">
    <location>
        <begin position="127"/>
        <end position="146"/>
    </location>
</feature>
<dbReference type="EMBL" id="LM995447">
    <property type="protein sequence ID" value="CDZ24370.1"/>
    <property type="molecule type" value="Genomic_DNA"/>
</dbReference>
<dbReference type="STRING" id="29343.CCDG5_1256"/>
<dbReference type="OrthoDB" id="9761789at2"/>
<dbReference type="InterPro" id="IPR031965">
    <property type="entry name" value="CBM26"/>
</dbReference>
<evidence type="ECO:0000256" key="2">
    <source>
        <dbReference type="SAM" id="Phobius"/>
    </source>
</evidence>
<name>A0A078KT89_9FIRM</name>
<keyword evidence="2" id="KW-1133">Transmembrane helix</keyword>
<dbReference type="HOGENOM" id="CLU_1281336_0_0_9"/>
<protein>
    <recommendedName>
        <fullName evidence="4">Starch-binding module 26 domain-containing protein</fullName>
    </recommendedName>
</protein>
<feature type="transmembrane region" description="Helical" evidence="2">
    <location>
        <begin position="190"/>
        <end position="209"/>
    </location>
</feature>
<feature type="signal peptide" evidence="3">
    <location>
        <begin position="1"/>
        <end position="25"/>
    </location>
</feature>
<keyword evidence="2" id="KW-0812">Transmembrane</keyword>
<evidence type="ECO:0000256" key="1">
    <source>
        <dbReference type="SAM" id="MobiDB-lite"/>
    </source>
</evidence>
<keyword evidence="3" id="KW-0732">Signal</keyword>
<feature type="compositionally biased region" description="Low complexity" evidence="1">
    <location>
        <begin position="154"/>
        <end position="182"/>
    </location>
</feature>
<dbReference type="KEGG" id="ccel:CCDG5_1256"/>
<dbReference type="Proteomes" id="UP000032431">
    <property type="component" value="Chromosome I"/>
</dbReference>
<gene>
    <name evidence="5" type="ORF">CCDG5_1256</name>
</gene>
<sequence>MISFKKLIAGIISFAVMLTSAIAIALPASAASKTVTIYFKNTQNWNTVYAYIWAGSGPVKGTPAWPGQKMTKVSGTDDWYEIKYTGGTAFNVIFNDNAQPKPNQTSDHTPKDLSPNKSAYWFVPSGKTETNSNGLTPAGTSVTVYSDPQAGFPTPSTESTTSKSESSSKSSSSSSNVSSPNTGDASESTLITAATAALIALAGVVTVLVRKKARE</sequence>
<evidence type="ECO:0000313" key="6">
    <source>
        <dbReference type="Proteomes" id="UP000032431"/>
    </source>
</evidence>
<dbReference type="PATRIC" id="fig|29343.3.peg.1322"/>
<dbReference type="InterPro" id="IPR013783">
    <property type="entry name" value="Ig-like_fold"/>
</dbReference>
<feature type="compositionally biased region" description="Polar residues" evidence="1">
    <location>
        <begin position="95"/>
        <end position="107"/>
    </location>
</feature>
<feature type="chain" id="PRO_5038331223" description="Starch-binding module 26 domain-containing protein" evidence="3">
    <location>
        <begin position="26"/>
        <end position="215"/>
    </location>
</feature>
<organism evidence="5 6">
    <name type="scientific">[Clostridium] cellulosi</name>
    <dbReference type="NCBI Taxonomy" id="29343"/>
    <lineage>
        <taxon>Bacteria</taxon>
        <taxon>Bacillati</taxon>
        <taxon>Bacillota</taxon>
        <taxon>Clostridia</taxon>
        <taxon>Eubacteriales</taxon>
        <taxon>Oscillospiraceae</taxon>
        <taxon>Oscillospiraceae incertae sedis</taxon>
    </lineage>
</organism>
<feature type="domain" description="Starch-binding module 26" evidence="4">
    <location>
        <begin position="37"/>
        <end position="107"/>
    </location>
</feature>
<dbReference type="NCBIfam" id="TIGR01167">
    <property type="entry name" value="LPXTG_anchor"/>
    <property type="match status" value="1"/>
</dbReference>
<dbReference type="AlphaFoldDB" id="A0A078KT89"/>
<reference evidence="6" key="1">
    <citation type="submission" date="2014-07" db="EMBL/GenBank/DDBJ databases">
        <authorList>
            <person name="Wibberg D."/>
        </authorList>
    </citation>
    <scope>NUCLEOTIDE SEQUENCE [LARGE SCALE GENOMIC DNA]</scope>
    <source>
        <strain evidence="6">DG5</strain>
    </source>
</reference>
<evidence type="ECO:0000259" key="4">
    <source>
        <dbReference type="Pfam" id="PF16738"/>
    </source>
</evidence>
<accession>A0A078KT89</accession>
<feature type="region of interest" description="Disordered" evidence="1">
    <location>
        <begin position="95"/>
        <end position="186"/>
    </location>
</feature>
<keyword evidence="2" id="KW-0472">Membrane</keyword>
<keyword evidence="6" id="KW-1185">Reference proteome</keyword>
<dbReference type="Gene3D" id="2.60.40.10">
    <property type="entry name" value="Immunoglobulins"/>
    <property type="match status" value="1"/>
</dbReference>
<dbReference type="Pfam" id="PF16738">
    <property type="entry name" value="CBM26"/>
    <property type="match status" value="1"/>
</dbReference>
<proteinExistence type="predicted"/>
<evidence type="ECO:0000256" key="3">
    <source>
        <dbReference type="SAM" id="SignalP"/>
    </source>
</evidence>